<accession>A0A076NTH4</accession>
<evidence type="ECO:0000259" key="4">
    <source>
        <dbReference type="PROSITE" id="PS50932"/>
    </source>
</evidence>
<dbReference type="HOGENOM" id="CLU_037628_6_1_11"/>
<dbReference type="InterPro" id="IPR028082">
    <property type="entry name" value="Peripla_BP_I"/>
</dbReference>
<dbReference type="InterPro" id="IPR000843">
    <property type="entry name" value="HTH_LacI"/>
</dbReference>
<evidence type="ECO:0000313" key="6">
    <source>
        <dbReference type="EMBL" id="SNV82830.1"/>
    </source>
</evidence>
<dbReference type="Pfam" id="PF13377">
    <property type="entry name" value="Peripla_BP_3"/>
    <property type="match status" value="1"/>
</dbReference>
<dbReference type="EMBL" id="LT906467">
    <property type="protein sequence ID" value="SNV82830.1"/>
    <property type="molecule type" value="Genomic_DNA"/>
</dbReference>
<dbReference type="PANTHER" id="PTHR30146:SF138">
    <property type="entry name" value="TRANSCRIPTIONAL REGULATORY PROTEIN"/>
    <property type="match status" value="1"/>
</dbReference>
<proteinExistence type="predicted"/>
<dbReference type="EMBL" id="CP009211">
    <property type="protein sequence ID" value="AIJ34192.1"/>
    <property type="molecule type" value="Genomic_DNA"/>
</dbReference>
<evidence type="ECO:0000256" key="2">
    <source>
        <dbReference type="ARBA" id="ARBA00023125"/>
    </source>
</evidence>
<dbReference type="STRING" id="156978.CIMIT_10110"/>
<dbReference type="GO" id="GO:0000976">
    <property type="term" value="F:transcription cis-regulatory region binding"/>
    <property type="evidence" value="ECO:0007669"/>
    <property type="project" value="TreeGrafter"/>
</dbReference>
<evidence type="ECO:0000256" key="1">
    <source>
        <dbReference type="ARBA" id="ARBA00023015"/>
    </source>
</evidence>
<dbReference type="SUPFAM" id="SSF47413">
    <property type="entry name" value="lambda repressor-like DNA-binding domains"/>
    <property type="match status" value="1"/>
</dbReference>
<reference evidence="5 7" key="1">
    <citation type="submission" date="2014-08" db="EMBL/GenBank/DDBJ databases">
        <title>Complete genome sequence of Corynebacterium imitans DSM 44264, isolated from a five-month-old boy with suspected pharyngeal diphtheria.</title>
        <authorList>
            <person name="Mollmann S."/>
            <person name="Albersmeier A."/>
            <person name="Ruckert C."/>
            <person name="Tauch A."/>
        </authorList>
    </citation>
    <scope>NUCLEOTIDE SEQUENCE [LARGE SCALE GENOMIC DNA]</scope>
    <source>
        <strain evidence="5 7">DSM 44264</strain>
    </source>
</reference>
<dbReference type="PANTHER" id="PTHR30146">
    <property type="entry name" value="LACI-RELATED TRANSCRIPTIONAL REPRESSOR"/>
    <property type="match status" value="1"/>
</dbReference>
<dbReference type="SMART" id="SM00354">
    <property type="entry name" value="HTH_LACI"/>
    <property type="match status" value="1"/>
</dbReference>
<evidence type="ECO:0000313" key="7">
    <source>
        <dbReference type="Proteomes" id="UP000028780"/>
    </source>
</evidence>
<dbReference type="Gene3D" id="1.10.260.40">
    <property type="entry name" value="lambda repressor-like DNA-binding domains"/>
    <property type="match status" value="1"/>
</dbReference>
<feature type="domain" description="HTH lacI-type" evidence="4">
    <location>
        <begin position="3"/>
        <end position="58"/>
    </location>
</feature>
<keyword evidence="1" id="KW-0805">Transcription regulation</keyword>
<gene>
    <name evidence="6" type="primary">cytR</name>
    <name evidence="5" type="ORF">CIMIT_10110</name>
    <name evidence="6" type="ORF">SAMEA4535761_02082</name>
</gene>
<protein>
    <submittedName>
        <fullName evidence="5">LacI family transcriptional regulator</fullName>
    </submittedName>
    <submittedName>
        <fullName evidence="6">Transcriptional regulator, LacI family protein</fullName>
    </submittedName>
</protein>
<dbReference type="PROSITE" id="PS50932">
    <property type="entry name" value="HTH_LACI_2"/>
    <property type="match status" value="1"/>
</dbReference>
<keyword evidence="7" id="KW-1185">Reference proteome</keyword>
<dbReference type="Proteomes" id="UP000215374">
    <property type="component" value="Chromosome 1"/>
</dbReference>
<dbReference type="CDD" id="cd06279">
    <property type="entry name" value="PBP1_LacI-like"/>
    <property type="match status" value="1"/>
</dbReference>
<dbReference type="KEGG" id="cii:CIMIT_10110"/>
<dbReference type="RefSeq" id="WP_038592389.1">
    <property type="nucleotide sequence ID" value="NZ_CP009211.1"/>
</dbReference>
<dbReference type="Gene3D" id="3.40.50.2300">
    <property type="match status" value="2"/>
</dbReference>
<dbReference type="SUPFAM" id="SSF53822">
    <property type="entry name" value="Periplasmic binding protein-like I"/>
    <property type="match status" value="1"/>
</dbReference>
<keyword evidence="3" id="KW-0804">Transcription</keyword>
<dbReference type="OrthoDB" id="5171752at2"/>
<evidence type="ECO:0000313" key="8">
    <source>
        <dbReference type="Proteomes" id="UP000215374"/>
    </source>
</evidence>
<dbReference type="InterPro" id="IPR046335">
    <property type="entry name" value="LacI/GalR-like_sensor"/>
</dbReference>
<dbReference type="Proteomes" id="UP000028780">
    <property type="component" value="Chromosome"/>
</dbReference>
<keyword evidence="2" id="KW-0238">DNA-binding</keyword>
<dbReference type="InterPro" id="IPR010982">
    <property type="entry name" value="Lambda_DNA-bd_dom_sf"/>
</dbReference>
<dbReference type="GO" id="GO:0003700">
    <property type="term" value="F:DNA-binding transcription factor activity"/>
    <property type="evidence" value="ECO:0007669"/>
    <property type="project" value="TreeGrafter"/>
</dbReference>
<name>A0A076NTH4_9CORY</name>
<dbReference type="CDD" id="cd01392">
    <property type="entry name" value="HTH_LacI"/>
    <property type="match status" value="1"/>
</dbReference>
<reference evidence="6 8" key="2">
    <citation type="submission" date="2017-06" db="EMBL/GenBank/DDBJ databases">
        <authorList>
            <consortium name="Pathogen Informatics"/>
        </authorList>
    </citation>
    <scope>NUCLEOTIDE SEQUENCE [LARGE SCALE GENOMIC DNA]</scope>
    <source>
        <strain evidence="6 8">NCTC13015</strain>
    </source>
</reference>
<organism evidence="5 7">
    <name type="scientific">Corynebacterium imitans</name>
    <dbReference type="NCBI Taxonomy" id="156978"/>
    <lineage>
        <taxon>Bacteria</taxon>
        <taxon>Bacillati</taxon>
        <taxon>Actinomycetota</taxon>
        <taxon>Actinomycetes</taxon>
        <taxon>Mycobacteriales</taxon>
        <taxon>Corynebacteriaceae</taxon>
        <taxon>Corynebacterium</taxon>
    </lineage>
</organism>
<evidence type="ECO:0000313" key="5">
    <source>
        <dbReference type="EMBL" id="AIJ34192.1"/>
    </source>
</evidence>
<evidence type="ECO:0000256" key="3">
    <source>
        <dbReference type="ARBA" id="ARBA00023163"/>
    </source>
</evidence>
<dbReference type="eggNOG" id="COG1609">
    <property type="taxonomic scope" value="Bacteria"/>
</dbReference>
<dbReference type="AlphaFoldDB" id="A0A076NTH4"/>
<sequence>MPATLASIAADLGISRTTVSNAYNHPDQLSPALRRRILSYAESRGYAGPNPHARSLRTQHTDTLGVVLTEHLSFAFEDRASVDFLAGVADSSEYALTLIPTGVSVHDAIVDGVIVYSVPENAQMLLDAKTRNLPLVICDQPTNVPDVPFVGIDDASAIAPAAEALVANGHRRIGILAKRLFSTPTNGFVEPAALDAADLHLQRARICGALEVFKAAGLRDVPVVTRDQNDLAAATDGARELLETHPELTAVLCTTDSMALGVIEYCRGRRAIPEELSVTGFDGIGVPGLTTVEQPNRRKGEVAAMLVRSLIEGRPQRREKTLLPTRFLPGTSVAHAPAG</sequence>